<dbReference type="SUPFAM" id="SSF46955">
    <property type="entry name" value="Putative DNA-binding domain"/>
    <property type="match status" value="1"/>
</dbReference>
<dbReference type="InterPro" id="IPR009061">
    <property type="entry name" value="DNA-bd_dom_put_sf"/>
</dbReference>
<evidence type="ECO:0000259" key="2">
    <source>
        <dbReference type="PROSITE" id="PS50937"/>
    </source>
</evidence>
<sequence length="244" mass="27445">MTEYRIDDLARASGTTTRNIRGYQERGLLPAPLRRGRVAIYTERHLANLRAINRLLGNGFTLKHIGTFLTNPRAMVAEALDLPDLLDLRWAQRRPDEITHDELERVLGPVDAETLDALVDARIVTRVDGSSRVRAVDDHILKNLGRLVERGMELRTLIGVHREFTDRLADAVRVLMSGARDEIVRREGVGWLPTTSDEVEWVTDLLATMRSSATANAYAALDRALDDAREQEIKEYLAEALLGD</sequence>
<dbReference type="eggNOG" id="COG0789">
    <property type="taxonomic scope" value="Bacteria"/>
</dbReference>
<dbReference type="PANTHER" id="PTHR30204">
    <property type="entry name" value="REDOX-CYCLING DRUG-SENSING TRANSCRIPTIONAL ACTIVATOR SOXR"/>
    <property type="match status" value="1"/>
</dbReference>
<reference evidence="3 4" key="1">
    <citation type="submission" date="2013-02" db="EMBL/GenBank/DDBJ databases">
        <title>Whole genome shotgun sequence of Gordonia malaquae NBRC 108250.</title>
        <authorList>
            <person name="Yoshida I."/>
            <person name="Hosoyama A."/>
            <person name="Tsuchikane K."/>
            <person name="Ando Y."/>
            <person name="Baba S."/>
            <person name="Ohji S."/>
            <person name="Hamada M."/>
            <person name="Tamura T."/>
            <person name="Yamazoe A."/>
            <person name="Yamazaki S."/>
            <person name="Fujita N."/>
        </authorList>
    </citation>
    <scope>NUCLEOTIDE SEQUENCE [LARGE SCALE GENOMIC DNA]</scope>
    <source>
        <strain evidence="3 4">NBRC 108250</strain>
    </source>
</reference>
<evidence type="ECO:0000313" key="4">
    <source>
        <dbReference type="Proteomes" id="UP000035009"/>
    </source>
</evidence>
<keyword evidence="4" id="KW-1185">Reference proteome</keyword>
<dbReference type="EMBL" id="BAOP01000003">
    <property type="protein sequence ID" value="GAC78464.1"/>
    <property type="molecule type" value="Genomic_DNA"/>
</dbReference>
<protein>
    <submittedName>
        <fullName evidence="3">Putative MerR family transcriptional regulator</fullName>
    </submittedName>
</protein>
<organism evidence="3 4">
    <name type="scientific">Gordonia malaquae NBRC 108250</name>
    <dbReference type="NCBI Taxonomy" id="1223542"/>
    <lineage>
        <taxon>Bacteria</taxon>
        <taxon>Bacillati</taxon>
        <taxon>Actinomycetota</taxon>
        <taxon>Actinomycetes</taxon>
        <taxon>Mycobacteriales</taxon>
        <taxon>Gordoniaceae</taxon>
        <taxon>Gordonia</taxon>
    </lineage>
</organism>
<dbReference type="RefSeq" id="WP_008376472.1">
    <property type="nucleotide sequence ID" value="NZ_BAOP01000003.1"/>
</dbReference>
<dbReference type="Pfam" id="PF13411">
    <property type="entry name" value="MerR_1"/>
    <property type="match status" value="1"/>
</dbReference>
<dbReference type="Gene3D" id="1.10.1660.10">
    <property type="match status" value="1"/>
</dbReference>
<feature type="domain" description="HTH merR-type" evidence="2">
    <location>
        <begin position="3"/>
        <end position="71"/>
    </location>
</feature>
<gene>
    <name evidence="3" type="ORF">GM1_003_02030</name>
</gene>
<evidence type="ECO:0000313" key="3">
    <source>
        <dbReference type="EMBL" id="GAC78464.1"/>
    </source>
</evidence>
<keyword evidence="1" id="KW-0238">DNA-binding</keyword>
<dbReference type="SMART" id="SM00422">
    <property type="entry name" value="HTH_MERR"/>
    <property type="match status" value="1"/>
</dbReference>
<dbReference type="OrthoDB" id="3830374at2"/>
<evidence type="ECO:0000256" key="1">
    <source>
        <dbReference type="ARBA" id="ARBA00023125"/>
    </source>
</evidence>
<name>M3VDH4_GORML</name>
<dbReference type="PROSITE" id="PS50937">
    <property type="entry name" value="HTH_MERR_2"/>
    <property type="match status" value="1"/>
</dbReference>
<dbReference type="Proteomes" id="UP000035009">
    <property type="component" value="Unassembled WGS sequence"/>
</dbReference>
<dbReference type="InterPro" id="IPR047057">
    <property type="entry name" value="MerR_fam"/>
</dbReference>
<dbReference type="InterPro" id="IPR000551">
    <property type="entry name" value="MerR-type_HTH_dom"/>
</dbReference>
<dbReference type="AlphaFoldDB" id="M3VDH4"/>
<dbReference type="GO" id="GO:0003700">
    <property type="term" value="F:DNA-binding transcription factor activity"/>
    <property type="evidence" value="ECO:0007669"/>
    <property type="project" value="InterPro"/>
</dbReference>
<dbReference type="STRING" id="410332.SAMN04488550_2446"/>
<comment type="caution">
    <text evidence="3">The sequence shown here is derived from an EMBL/GenBank/DDBJ whole genome shotgun (WGS) entry which is preliminary data.</text>
</comment>
<proteinExistence type="predicted"/>
<dbReference type="GO" id="GO:0003677">
    <property type="term" value="F:DNA binding"/>
    <property type="evidence" value="ECO:0007669"/>
    <property type="project" value="UniProtKB-KW"/>
</dbReference>
<accession>M3VDH4</accession>
<dbReference type="PANTHER" id="PTHR30204:SF93">
    <property type="entry name" value="HTH MERR-TYPE DOMAIN-CONTAINING PROTEIN"/>
    <property type="match status" value="1"/>
</dbReference>